<evidence type="ECO:0000313" key="16">
    <source>
        <dbReference type="EMBL" id="KAG5582739.1"/>
    </source>
</evidence>
<dbReference type="Pfam" id="PF25019">
    <property type="entry name" value="LRR_R13L1-DRL21"/>
    <property type="match status" value="1"/>
</dbReference>
<evidence type="ECO:0000256" key="10">
    <source>
        <dbReference type="ARBA" id="ARBA00022840"/>
    </source>
</evidence>
<dbReference type="HAMAP" id="MF_00318">
    <property type="entry name" value="Enolase"/>
    <property type="match status" value="2"/>
</dbReference>
<dbReference type="FunFam" id="1.10.10.10:FF:000322">
    <property type="entry name" value="Probable disease resistance protein At1g63360"/>
    <property type="match status" value="1"/>
</dbReference>
<keyword evidence="17" id="KW-1185">Reference proteome</keyword>
<evidence type="ECO:0000259" key="14">
    <source>
        <dbReference type="SMART" id="SM01192"/>
    </source>
</evidence>
<dbReference type="InterPro" id="IPR020809">
    <property type="entry name" value="Enolase_CS"/>
</dbReference>
<dbReference type="InterPro" id="IPR056789">
    <property type="entry name" value="LRR_R13L1-DRL21"/>
</dbReference>
<feature type="domain" description="Enolase C-terminal TIM barrel" evidence="14">
    <location>
        <begin position="147"/>
        <end position="435"/>
    </location>
</feature>
<dbReference type="PANTHER" id="PTHR11902:SF1">
    <property type="entry name" value="ENOLASE"/>
    <property type="match status" value="1"/>
</dbReference>
<evidence type="ECO:0000256" key="12">
    <source>
        <dbReference type="ARBA" id="ARBA00023152"/>
    </source>
</evidence>
<dbReference type="GO" id="GO:0051707">
    <property type="term" value="P:response to other organism"/>
    <property type="evidence" value="ECO:0007669"/>
    <property type="project" value="UniProtKB-ARBA"/>
</dbReference>
<evidence type="ECO:0000256" key="1">
    <source>
        <dbReference type="ARBA" id="ARBA00001946"/>
    </source>
</evidence>
<evidence type="ECO:0000256" key="3">
    <source>
        <dbReference type="ARBA" id="ARBA00008894"/>
    </source>
</evidence>
<dbReference type="Pfam" id="PF23559">
    <property type="entry name" value="WHD_DRP"/>
    <property type="match status" value="1"/>
</dbReference>
<dbReference type="GO" id="GO:0005524">
    <property type="term" value="F:ATP binding"/>
    <property type="evidence" value="ECO:0007669"/>
    <property type="project" value="UniProtKB-KW"/>
</dbReference>
<keyword evidence="7" id="KW-0677">Repeat</keyword>
<evidence type="ECO:0000256" key="2">
    <source>
        <dbReference type="ARBA" id="ARBA00005031"/>
    </source>
</evidence>
<dbReference type="EMBL" id="JACXVP010000010">
    <property type="protein sequence ID" value="KAG5582739.1"/>
    <property type="molecule type" value="Genomic_DNA"/>
</dbReference>
<dbReference type="Gene3D" id="1.10.10.10">
    <property type="entry name" value="Winged helix-like DNA-binding domain superfamily/Winged helix DNA-binding domain"/>
    <property type="match status" value="1"/>
</dbReference>
<dbReference type="InterPro" id="IPR036849">
    <property type="entry name" value="Enolase-like_C_sf"/>
</dbReference>
<keyword evidence="12" id="KW-0324">Glycolysis</keyword>
<dbReference type="SUPFAM" id="SSF52058">
    <property type="entry name" value="L domain-like"/>
    <property type="match status" value="2"/>
</dbReference>
<gene>
    <name evidence="16" type="ORF">H5410_053366</name>
</gene>
<dbReference type="InterPro" id="IPR032675">
    <property type="entry name" value="LRR_dom_sf"/>
</dbReference>
<dbReference type="Gene3D" id="1.20.5.4130">
    <property type="match status" value="1"/>
</dbReference>
<dbReference type="SUPFAM" id="SSF54826">
    <property type="entry name" value="Enolase N-terminal domain-like"/>
    <property type="match status" value="2"/>
</dbReference>
<accession>A0A9J5X3N0</accession>
<dbReference type="InterPro" id="IPR041118">
    <property type="entry name" value="Rx_N"/>
</dbReference>
<dbReference type="Proteomes" id="UP000824120">
    <property type="component" value="Chromosome 10"/>
</dbReference>
<dbReference type="InterPro" id="IPR020810">
    <property type="entry name" value="Enolase_C"/>
</dbReference>
<sequence>MATIKSVKARQIFDSRGNPTVEVDVHLSNGLWERAAVPSGASTGIYEALELRDGGSEYLGKGVSKAVNNVNSIIGPALIGKDPTDQTGLDNYMVHQLDGTQNEWGWCKQKLGANAILAVSLAVCKAGAAVKKIPLYKHIANLAGNKKLVLPVPAFNEFMILPVGASSFKEAMKMGCEVYHHLKAVIKKKYGQDATNVGDEGGFAPNIQENKEGLELLKTAIEKAGYTGKVVIGMDVAASEFYGKDKTYDLNFKEENNNGSQKISGDQLKDLYKSFVSEYPIVSIEDPFDQDDWETYAKLTAEIGEEVQIVGDDLLVTNPKRVAKAISEKTCNALLLKVNQIGSVTESIEAVKMSKQAGWGVMTSHRSGETEDTFIADLAVGLSTGQIKTGAPCRSERLAKYNQSVLISHSFHQLLRIEEELGSDAVYAGASFRTPVEPPQQCVTNRVQNGLRMTQLVWRMGTQYAKVLTQRIEVVTEGVAVAVSVRHALYLYPNILDTSFVLSFSDYLELNVFIHLIGIYEALELRDGGSEYLGKGVSKAVNNVNSIIGPALIGKVHPPLMINFTLEKIFLAKTVLMDPTDQTGLDNYMVHQLDGTQNEWGWCKQKLGANAILAVSLAVCKAGAAVKKIPLYKHIANLAGNKKLVLPVPAFNEFMILPVGASSFKEAMKMAAVIKKKYGQDATNVGDEGGFAPNIQENKEGLELLKTAIEKAGYTGKVVIGMDVAASEFYGKDKTYDLNFKEENNNGSQKISGDQLKDLYKSFVSEYPIVSIEDPFDQDDWETYAKLTAEIVEKVQIVGDDLLVTNPKRVAKAISEKTCNALLLKVNQIGSVTESIEAVKMSKQAGWGVMTSHRSGETEDTFIADLAVGLSTGQIKTGAPCRSERLAKYNQSVLISHSFHQLLRIEEELGSDAVYAGASFRAPVEPVEMVILGLVIDFHIATFNSYCSDVLSLDSSELRKSSRYCTMRAHPIAQSAHSKNRGCDRGCSGCSFCETCLGFPSSPIIMKRPRFPCKRPANNKQKHTYARNLRRFWCIEEENNFVKSIATMADLVIGATVKVVLDKLLSLTIEEAKSLRNCKKNLRILTKYVSMIQALIHDAERRQVDDQAVEQWLKMLERVAEDAENVFDEFRYEYLKAQVKNIRTKLMEKVSSFFSHTAFKYKMSRKINNINEELKAINQLANDLGLKPLMVPSQKILPIRETDSLVVASDVVGRDKDVAEIKEKILNMRKDAVLCTIPIVGMGGLGKTTVAKRIFNDEHIKQQFEKRVWLCLPEMSETKSFLEQILESLTERKVEVQRRDLIVKKLQDELEGKKYLLVLDDMWRVDSISWHEFMDTLKGINTSRGNCILMTTRMKQVASMVAENLHMLRRLARDHCWSIFKQRAFVDGEVPQEILSMENKIVEMCQGLPLAASVLGGLLCNKEKHEWRAVLDGNPLVAGEDDNGENSIKKILKLSYDYLPSAHLKKCFAYFAIFPKDFEFEKDQLIQLWMAEGFLGPSQEPTLMEDVGNKAFQLLLQNSLLQDIKLDDLNNIIYFKMHDLVHDLAGDILKSKLFDQKSIGGENLSQVRYFGWDSPSDQIDKINESGRLCTLFWKRIISEELLLSFQFLRVLNLSRSGLKVLSAKIGKLIYLRYLDLSSTEIKALPNSICKLYNLQTFRINSCYSLRKLPEEMANMISLRHIYCDFHYQTYLDFAGWRSRFIGNYQFQMPLNMGQLTSLQTLQFFYVGLETGRRIEELGHLKNLRGELTIKHLQLVINKEEARTAYLQEKPNIYKLTYLWTHDESEGCEINDEHVLDGLQPHPNLKTLAVVDYFGTKFPSWFSEGLLPNLVKLKLSGCKRCKEIPSLGQLKFLRHLELIGFLELECLGSTFYGVDVNDNGSSSNNGNIQVFPSLKELVLQNMNSLIEWKGEVGVRMFSALEKLRITKCPLLKSTPRQLEILRELSIEGVDSEMPLLNLCSNLTSLVKLILTDVEELTCLPDEMLHNNVSLQQLLVTHCREFRELPQSLYDLHSLESLQILFCTNFRSLPVPSVENRLTSLQSLDLSLCIGLTSLPSGMLEHCRSLQTLKLSCCRNLVSLPLHVWEMPSISYLGLSDCPKLISVPTGGLHHLTGLKVLEIGPFSEMVDFEAFQLIFSGIQQLSSLRTLKVYGWTHWDSLPYQLMQLSALTKICIYDFGIEALPHRLDNLTSLETLHLMDCKRLQHVDFSDIMPKLRYLEIHYCLLLEGLSDGLGNLVSLEELSLRNCVKLQHLPSRYVMLRLTKLWKLLINGCPQLEVSCTNRSSQNSQWSNISHIPKIEVGGRIIQNLRKSSVSLSLSDQ</sequence>
<feature type="domain" description="Enolase C-terminal TIM barrel" evidence="14">
    <location>
        <begin position="643"/>
        <end position="923"/>
    </location>
</feature>
<dbReference type="Pfam" id="PF03952">
    <property type="entry name" value="Enolase_N"/>
    <property type="match status" value="2"/>
</dbReference>
<evidence type="ECO:0000256" key="9">
    <source>
        <dbReference type="ARBA" id="ARBA00022821"/>
    </source>
</evidence>
<keyword evidence="11" id="KW-0460">Magnesium</keyword>
<dbReference type="Gene3D" id="3.20.20.120">
    <property type="entry name" value="Enolase-like C-terminal domain"/>
    <property type="match status" value="2"/>
</dbReference>
<keyword evidence="6" id="KW-0433">Leucine-rich repeat</keyword>
<dbReference type="InterPro" id="IPR036388">
    <property type="entry name" value="WH-like_DNA-bd_sf"/>
</dbReference>
<dbReference type="Gene3D" id="3.30.390.10">
    <property type="entry name" value="Enolase-like, N-terminal domain"/>
    <property type="match status" value="2"/>
</dbReference>
<dbReference type="InterPro" id="IPR058922">
    <property type="entry name" value="WHD_DRP"/>
</dbReference>
<dbReference type="PANTHER" id="PTHR11902">
    <property type="entry name" value="ENOLASE"/>
    <property type="match status" value="1"/>
</dbReference>
<dbReference type="NCBIfam" id="TIGR01060">
    <property type="entry name" value="eno"/>
    <property type="match status" value="1"/>
</dbReference>
<dbReference type="Gene3D" id="3.80.10.10">
    <property type="entry name" value="Ribonuclease Inhibitor"/>
    <property type="match status" value="3"/>
</dbReference>
<evidence type="ECO:0000256" key="7">
    <source>
        <dbReference type="ARBA" id="ARBA00022737"/>
    </source>
</evidence>
<dbReference type="SMART" id="SM01193">
    <property type="entry name" value="Enolase_N"/>
    <property type="match status" value="2"/>
</dbReference>
<evidence type="ECO:0000313" key="17">
    <source>
        <dbReference type="Proteomes" id="UP000824120"/>
    </source>
</evidence>
<evidence type="ECO:0000256" key="6">
    <source>
        <dbReference type="ARBA" id="ARBA00022614"/>
    </source>
</evidence>
<proteinExistence type="inferred from homology"/>
<evidence type="ECO:0000256" key="13">
    <source>
        <dbReference type="ARBA" id="ARBA00023239"/>
    </source>
</evidence>
<evidence type="ECO:0000256" key="8">
    <source>
        <dbReference type="ARBA" id="ARBA00022741"/>
    </source>
</evidence>
<keyword evidence="9" id="KW-0611">Plant defense</keyword>
<comment type="similarity">
    <text evidence="3">Belongs to the disease resistance NB-LRR family.</text>
</comment>
<dbReference type="Pfam" id="PF18052">
    <property type="entry name" value="Rx_N"/>
    <property type="match status" value="1"/>
</dbReference>
<dbReference type="SFLD" id="SFLDS00001">
    <property type="entry name" value="Enolase"/>
    <property type="match status" value="2"/>
</dbReference>
<dbReference type="PROSITE" id="PS00164">
    <property type="entry name" value="ENOLASE"/>
    <property type="match status" value="2"/>
</dbReference>
<dbReference type="InterPro" id="IPR042197">
    <property type="entry name" value="Apaf_helical"/>
</dbReference>
<evidence type="ECO:0000256" key="5">
    <source>
        <dbReference type="ARBA" id="ARBA00012058"/>
    </source>
</evidence>
<dbReference type="Gene3D" id="1.10.8.430">
    <property type="entry name" value="Helical domain of apoptotic protease-activating factors"/>
    <property type="match status" value="1"/>
</dbReference>
<dbReference type="Pfam" id="PF00113">
    <property type="entry name" value="Enolase_C"/>
    <property type="match status" value="2"/>
</dbReference>
<dbReference type="GO" id="GO:0000287">
    <property type="term" value="F:magnesium ion binding"/>
    <property type="evidence" value="ECO:0007669"/>
    <property type="project" value="InterPro"/>
</dbReference>
<dbReference type="SFLD" id="SFLDF00002">
    <property type="entry name" value="enolase"/>
    <property type="match status" value="1"/>
</dbReference>
<dbReference type="FunFam" id="3.20.20.120:FF:000002">
    <property type="entry name" value="Enolase 1"/>
    <property type="match status" value="2"/>
</dbReference>
<dbReference type="SFLD" id="SFLDG00178">
    <property type="entry name" value="enolase"/>
    <property type="match status" value="2"/>
</dbReference>
<evidence type="ECO:0000256" key="11">
    <source>
        <dbReference type="ARBA" id="ARBA00022842"/>
    </source>
</evidence>
<feature type="domain" description="Enolase N-terminal" evidence="15">
    <location>
        <begin position="510"/>
        <end position="635"/>
    </location>
</feature>
<comment type="caution">
    <text evidence="16">The sequence shown here is derived from an EMBL/GenBank/DDBJ whole genome shotgun (WGS) entry which is preliminary data.</text>
</comment>
<dbReference type="Pfam" id="PF00931">
    <property type="entry name" value="NB-ARC"/>
    <property type="match status" value="1"/>
</dbReference>
<dbReference type="EC" id="4.2.1.11" evidence="5"/>
<dbReference type="GO" id="GO:0006952">
    <property type="term" value="P:defense response"/>
    <property type="evidence" value="ECO:0007669"/>
    <property type="project" value="UniProtKB-KW"/>
</dbReference>
<evidence type="ECO:0000259" key="15">
    <source>
        <dbReference type="SMART" id="SM01193"/>
    </source>
</evidence>
<dbReference type="FunFam" id="3.30.390.10:FF:000001">
    <property type="entry name" value="Enolase"/>
    <property type="match status" value="1"/>
</dbReference>
<dbReference type="GO" id="GO:0043531">
    <property type="term" value="F:ADP binding"/>
    <property type="evidence" value="ECO:0007669"/>
    <property type="project" value="InterPro"/>
</dbReference>
<dbReference type="SUPFAM" id="SSF51604">
    <property type="entry name" value="Enolase C-terminal domain-like"/>
    <property type="match status" value="2"/>
</dbReference>
<name>A0A9J5X3N0_SOLCO</name>
<dbReference type="GO" id="GO:0004634">
    <property type="term" value="F:phosphopyruvate hydratase activity"/>
    <property type="evidence" value="ECO:0007669"/>
    <property type="project" value="UniProtKB-EC"/>
</dbReference>
<dbReference type="InterPro" id="IPR027417">
    <property type="entry name" value="P-loop_NTPase"/>
</dbReference>
<protein>
    <recommendedName>
        <fullName evidence="5">phosphopyruvate hydratase</fullName>
        <ecNumber evidence="5">4.2.1.11</ecNumber>
    </recommendedName>
</protein>
<organism evidence="16 17">
    <name type="scientific">Solanum commersonii</name>
    <name type="common">Commerson's wild potato</name>
    <name type="synonym">Commerson's nightshade</name>
    <dbReference type="NCBI Taxonomy" id="4109"/>
    <lineage>
        <taxon>Eukaryota</taxon>
        <taxon>Viridiplantae</taxon>
        <taxon>Streptophyta</taxon>
        <taxon>Embryophyta</taxon>
        <taxon>Tracheophyta</taxon>
        <taxon>Spermatophyta</taxon>
        <taxon>Magnoliopsida</taxon>
        <taxon>eudicotyledons</taxon>
        <taxon>Gunneridae</taxon>
        <taxon>Pentapetalae</taxon>
        <taxon>asterids</taxon>
        <taxon>lamiids</taxon>
        <taxon>Solanales</taxon>
        <taxon>Solanaceae</taxon>
        <taxon>Solanoideae</taxon>
        <taxon>Solaneae</taxon>
        <taxon>Solanum</taxon>
    </lineage>
</organism>
<evidence type="ECO:0000256" key="4">
    <source>
        <dbReference type="ARBA" id="ARBA00009604"/>
    </source>
</evidence>
<dbReference type="OrthoDB" id="1291980at2759"/>
<comment type="similarity">
    <text evidence="4">Belongs to the enolase family.</text>
</comment>
<dbReference type="InterPro" id="IPR000941">
    <property type="entry name" value="Enolase"/>
</dbReference>
<dbReference type="SMART" id="SM01192">
    <property type="entry name" value="Enolase_C"/>
    <property type="match status" value="2"/>
</dbReference>
<keyword evidence="10" id="KW-0067">ATP-binding</keyword>
<dbReference type="GO" id="GO:0000015">
    <property type="term" value="C:phosphopyruvate hydratase complex"/>
    <property type="evidence" value="ECO:0007669"/>
    <property type="project" value="InterPro"/>
</dbReference>
<dbReference type="InterPro" id="IPR029017">
    <property type="entry name" value="Enolase-like_N"/>
</dbReference>
<keyword evidence="8" id="KW-0547">Nucleotide-binding</keyword>
<dbReference type="InterPro" id="IPR020811">
    <property type="entry name" value="Enolase_N"/>
</dbReference>
<dbReference type="InterPro" id="IPR002182">
    <property type="entry name" value="NB-ARC"/>
</dbReference>
<comment type="cofactor">
    <cofactor evidence="1">
        <name>Mg(2+)</name>
        <dbReference type="ChEBI" id="CHEBI:18420"/>
    </cofactor>
</comment>
<feature type="domain" description="Enolase N-terminal" evidence="15">
    <location>
        <begin position="4"/>
        <end position="139"/>
    </location>
</feature>
<reference evidence="16 17" key="1">
    <citation type="submission" date="2020-09" db="EMBL/GenBank/DDBJ databases">
        <title>De no assembly of potato wild relative species, Solanum commersonii.</title>
        <authorList>
            <person name="Cho K."/>
        </authorList>
    </citation>
    <scope>NUCLEOTIDE SEQUENCE [LARGE SCALE GENOMIC DNA]</scope>
    <source>
        <strain evidence="16">LZ3.2</strain>
        <tissue evidence="16">Leaf</tissue>
    </source>
</reference>
<dbReference type="CDD" id="cd03313">
    <property type="entry name" value="enolase"/>
    <property type="match status" value="2"/>
</dbReference>
<comment type="pathway">
    <text evidence="2">Carbohydrate degradation; glycolysis; pyruvate from D-glyceraldehyde 3-phosphate: step 4/5.</text>
</comment>
<dbReference type="GO" id="GO:0006096">
    <property type="term" value="P:glycolytic process"/>
    <property type="evidence" value="ECO:0007669"/>
    <property type="project" value="UniProtKB-KW"/>
</dbReference>
<keyword evidence="13" id="KW-0456">Lyase</keyword>
<dbReference type="SUPFAM" id="SSF52540">
    <property type="entry name" value="P-loop containing nucleoside triphosphate hydrolases"/>
    <property type="match status" value="1"/>
</dbReference>
<dbReference type="PRINTS" id="PR00148">
    <property type="entry name" value="ENOLASE"/>
</dbReference>
<dbReference type="Gene3D" id="3.40.50.300">
    <property type="entry name" value="P-loop containing nucleotide triphosphate hydrolases"/>
    <property type="match status" value="1"/>
</dbReference>